<proteinExistence type="predicted"/>
<keyword evidence="4" id="KW-1185">Reference proteome</keyword>
<dbReference type="InterPro" id="IPR050772">
    <property type="entry name" value="Hydratase-Decarb/MhpD_sf"/>
</dbReference>
<dbReference type="InterPro" id="IPR036663">
    <property type="entry name" value="Fumarylacetoacetase_C_sf"/>
</dbReference>
<dbReference type="GO" id="GO:0005737">
    <property type="term" value="C:cytoplasm"/>
    <property type="evidence" value="ECO:0007669"/>
    <property type="project" value="TreeGrafter"/>
</dbReference>
<organism evidence="3 4">
    <name type="scientific">Psychroflexus salis</name>
    <dbReference type="NCBI Taxonomy" id="1526574"/>
    <lineage>
        <taxon>Bacteria</taxon>
        <taxon>Pseudomonadati</taxon>
        <taxon>Bacteroidota</taxon>
        <taxon>Flavobacteriia</taxon>
        <taxon>Flavobacteriales</taxon>
        <taxon>Flavobacteriaceae</taxon>
        <taxon>Psychroflexus</taxon>
    </lineage>
</organism>
<gene>
    <name evidence="3" type="primary">mhpD</name>
    <name evidence="3" type="ORF">GCM10010831_04010</name>
</gene>
<dbReference type="AlphaFoldDB" id="A0A916ZN25"/>
<dbReference type="PANTHER" id="PTHR30143">
    <property type="entry name" value="ACID HYDRATASE"/>
    <property type="match status" value="1"/>
</dbReference>
<dbReference type="PANTHER" id="PTHR30143:SF0">
    <property type="entry name" value="2-KETO-4-PENTENOATE HYDRATASE"/>
    <property type="match status" value="1"/>
</dbReference>
<feature type="domain" description="Fumarylacetoacetase-like C-terminal" evidence="2">
    <location>
        <begin position="100"/>
        <end position="256"/>
    </location>
</feature>
<evidence type="ECO:0000313" key="4">
    <source>
        <dbReference type="Proteomes" id="UP000599688"/>
    </source>
</evidence>
<evidence type="ECO:0000259" key="2">
    <source>
        <dbReference type="Pfam" id="PF01557"/>
    </source>
</evidence>
<dbReference type="InterPro" id="IPR011234">
    <property type="entry name" value="Fumarylacetoacetase-like_C"/>
</dbReference>
<dbReference type="Pfam" id="PF01557">
    <property type="entry name" value="FAA_hydrolase"/>
    <property type="match status" value="1"/>
</dbReference>
<dbReference type="GO" id="GO:0008684">
    <property type="term" value="F:2-oxopent-4-enoate hydratase activity"/>
    <property type="evidence" value="ECO:0007669"/>
    <property type="project" value="TreeGrafter"/>
</dbReference>
<evidence type="ECO:0000313" key="3">
    <source>
        <dbReference type="EMBL" id="GGE05522.1"/>
    </source>
</evidence>
<dbReference type="Gene3D" id="3.90.850.10">
    <property type="entry name" value="Fumarylacetoacetase-like, C-terminal domain"/>
    <property type="match status" value="1"/>
</dbReference>
<evidence type="ECO:0000256" key="1">
    <source>
        <dbReference type="ARBA" id="ARBA00023239"/>
    </source>
</evidence>
<reference evidence="3 4" key="1">
    <citation type="journal article" date="2014" name="Int. J. Syst. Evol. Microbiol.">
        <title>Complete genome sequence of Corynebacterium casei LMG S-19264T (=DSM 44701T), isolated from a smear-ripened cheese.</title>
        <authorList>
            <consortium name="US DOE Joint Genome Institute (JGI-PGF)"/>
            <person name="Walter F."/>
            <person name="Albersmeier A."/>
            <person name="Kalinowski J."/>
            <person name="Ruckert C."/>
        </authorList>
    </citation>
    <scope>NUCLEOTIDE SEQUENCE [LARGE SCALE GENOMIC DNA]</scope>
    <source>
        <strain evidence="3 4">CGMCC 1.12925</strain>
    </source>
</reference>
<dbReference type="Proteomes" id="UP000599688">
    <property type="component" value="Unassembled WGS sequence"/>
</dbReference>
<keyword evidence="1" id="KW-0456">Lyase</keyword>
<dbReference type="SUPFAM" id="SSF56529">
    <property type="entry name" value="FAH"/>
    <property type="match status" value="1"/>
</dbReference>
<dbReference type="EMBL" id="BMGL01000002">
    <property type="protein sequence ID" value="GGE05522.1"/>
    <property type="molecule type" value="Genomic_DNA"/>
</dbReference>
<comment type="caution">
    <text evidence="3">The sequence shown here is derived from an EMBL/GenBank/DDBJ whole genome shotgun (WGS) entry which is preliminary data.</text>
</comment>
<accession>A0A916ZN25</accession>
<sequence length="261" mass="28991">MSNTNIEQIADILYHAKTNNIPCLPIRNLLETASIEKAYQVQAINIEKEISQGNHITGKKIGLTSKAVQKQLGVNEPDFGTLVNSMEVSPDENKLAFSHLMQPKAEAEWAFVLKKSITKEIKSIEELQNYIDYAVIAIEIVGSRIQNWDIQIVDTVADNASASHYVLSKEEIPLSHINFTDCQMQLFQNNKLTSEGTGKACMGNPLLAVQWLANKMVEMKTPLQKGELVLSGALGPMVNLKQGDQFKVVIDQFKPVELAIN</sequence>
<name>A0A916ZN25_9FLAO</name>
<dbReference type="RefSeq" id="WP_188405092.1">
    <property type="nucleotide sequence ID" value="NZ_BMGL01000002.1"/>
</dbReference>
<protein>
    <submittedName>
        <fullName evidence="3">2-keto-4-pentenoate hydratase</fullName>
    </submittedName>
</protein>